<feature type="active site" description="Tele-AMP-histidine intermediate" evidence="1">
    <location>
        <position position="93"/>
    </location>
</feature>
<dbReference type="Gene3D" id="3.30.428.10">
    <property type="entry name" value="HIT-like"/>
    <property type="match status" value="1"/>
</dbReference>
<dbReference type="SUPFAM" id="SSF54197">
    <property type="entry name" value="HIT-like"/>
    <property type="match status" value="1"/>
</dbReference>
<keyword evidence="6" id="KW-1185">Reference proteome</keyword>
<feature type="short sequence motif" description="Histidine triad motif" evidence="2 3">
    <location>
        <begin position="91"/>
        <end position="95"/>
    </location>
</feature>
<evidence type="ECO:0000259" key="4">
    <source>
        <dbReference type="PROSITE" id="PS51084"/>
    </source>
</evidence>
<dbReference type="InterPro" id="IPR001310">
    <property type="entry name" value="Histidine_triad_HIT"/>
</dbReference>
<name>A0AAE3YIP9_9MICC</name>
<dbReference type="PRINTS" id="PR00332">
    <property type="entry name" value="HISTRIAD"/>
</dbReference>
<dbReference type="InterPro" id="IPR011146">
    <property type="entry name" value="HIT-like"/>
</dbReference>
<dbReference type="PANTHER" id="PTHR46648">
    <property type="entry name" value="HIT FAMILY PROTEIN 1"/>
    <property type="match status" value="1"/>
</dbReference>
<organism evidence="5 6">
    <name type="scientific">Falsarthrobacter nasiphocae</name>
    <dbReference type="NCBI Taxonomy" id="189863"/>
    <lineage>
        <taxon>Bacteria</taxon>
        <taxon>Bacillati</taxon>
        <taxon>Actinomycetota</taxon>
        <taxon>Actinomycetes</taxon>
        <taxon>Micrococcales</taxon>
        <taxon>Micrococcaceae</taxon>
        <taxon>Falsarthrobacter</taxon>
    </lineage>
</organism>
<proteinExistence type="predicted"/>
<dbReference type="RefSeq" id="WP_309852270.1">
    <property type="nucleotide sequence ID" value="NZ_BAAAIU010000004.1"/>
</dbReference>
<dbReference type="EMBL" id="JAVDUI010000001">
    <property type="protein sequence ID" value="MDR6892751.1"/>
    <property type="molecule type" value="Genomic_DNA"/>
</dbReference>
<feature type="domain" description="HIT" evidence="4">
    <location>
        <begin position="4"/>
        <end position="107"/>
    </location>
</feature>
<evidence type="ECO:0000313" key="6">
    <source>
        <dbReference type="Proteomes" id="UP001247307"/>
    </source>
</evidence>
<evidence type="ECO:0000313" key="5">
    <source>
        <dbReference type="EMBL" id="MDR6892751.1"/>
    </source>
</evidence>
<evidence type="ECO:0000256" key="2">
    <source>
        <dbReference type="PIRSR" id="PIRSR601310-3"/>
    </source>
</evidence>
<sequence length="129" mass="14208">MSTVFTKIINREIPGRFVHEDEKCVAFLDITPQTEGHVLVVPREEIDQWTDLPEELASHLMVVAQRIAKAQKQAFGSASVGLEIVGFEVPHTHIHVFPTNEIADHELGRAKPASDEALDAAHAKLLAAL</sequence>
<dbReference type="GO" id="GO:0003824">
    <property type="term" value="F:catalytic activity"/>
    <property type="evidence" value="ECO:0007669"/>
    <property type="project" value="InterPro"/>
</dbReference>
<accession>A0AAE3YIP9</accession>
<evidence type="ECO:0000256" key="3">
    <source>
        <dbReference type="PROSITE-ProRule" id="PRU00464"/>
    </source>
</evidence>
<protein>
    <submittedName>
        <fullName evidence="5">Histidine triad (HIT) family protein</fullName>
    </submittedName>
</protein>
<dbReference type="AlphaFoldDB" id="A0AAE3YIP9"/>
<dbReference type="PANTHER" id="PTHR46648:SF1">
    <property type="entry name" value="ADENOSINE 5'-MONOPHOSPHORAMIDASE HNT1"/>
    <property type="match status" value="1"/>
</dbReference>
<dbReference type="InterPro" id="IPR036265">
    <property type="entry name" value="HIT-like_sf"/>
</dbReference>
<dbReference type="Proteomes" id="UP001247307">
    <property type="component" value="Unassembled WGS sequence"/>
</dbReference>
<dbReference type="PROSITE" id="PS51084">
    <property type="entry name" value="HIT_2"/>
    <property type="match status" value="1"/>
</dbReference>
<dbReference type="GO" id="GO:0009117">
    <property type="term" value="P:nucleotide metabolic process"/>
    <property type="evidence" value="ECO:0007669"/>
    <property type="project" value="TreeGrafter"/>
</dbReference>
<dbReference type="Pfam" id="PF01230">
    <property type="entry name" value="HIT"/>
    <property type="match status" value="1"/>
</dbReference>
<gene>
    <name evidence="5" type="ORF">J2S35_001691</name>
</gene>
<evidence type="ECO:0000256" key="1">
    <source>
        <dbReference type="PIRSR" id="PIRSR601310-1"/>
    </source>
</evidence>
<reference evidence="5" key="1">
    <citation type="submission" date="2023-07" db="EMBL/GenBank/DDBJ databases">
        <title>Sequencing the genomes of 1000 actinobacteria strains.</title>
        <authorList>
            <person name="Klenk H.-P."/>
        </authorList>
    </citation>
    <scope>NUCLEOTIDE SEQUENCE</scope>
    <source>
        <strain evidence="5">DSM 13988</strain>
    </source>
</reference>
<comment type="caution">
    <text evidence="5">The sequence shown here is derived from an EMBL/GenBank/DDBJ whole genome shotgun (WGS) entry which is preliminary data.</text>
</comment>